<name>A0A162LYU2_9PROT</name>
<evidence type="ECO:0000259" key="7">
    <source>
        <dbReference type="PROSITE" id="PS51733"/>
    </source>
</evidence>
<dbReference type="PANTHER" id="PTHR12835:SF5">
    <property type="entry name" value="BIOTIN--PROTEIN LIGASE"/>
    <property type="match status" value="1"/>
</dbReference>
<protein>
    <recommendedName>
        <fullName evidence="5">biotin--[biotin carboxyl-carrier protein] ligase</fullName>
        <ecNumber evidence="5">6.3.4.15</ecNumber>
    </recommendedName>
</protein>
<dbReference type="EC" id="6.3.4.15" evidence="5"/>
<evidence type="ECO:0000256" key="2">
    <source>
        <dbReference type="ARBA" id="ARBA00022741"/>
    </source>
</evidence>
<dbReference type="SUPFAM" id="SSF55681">
    <property type="entry name" value="Class II aaRS and biotin synthetases"/>
    <property type="match status" value="1"/>
</dbReference>
<dbReference type="GO" id="GO:0005737">
    <property type="term" value="C:cytoplasm"/>
    <property type="evidence" value="ECO:0007669"/>
    <property type="project" value="TreeGrafter"/>
</dbReference>
<proteinExistence type="predicted"/>
<dbReference type="CDD" id="cd16442">
    <property type="entry name" value="BPL"/>
    <property type="match status" value="1"/>
</dbReference>
<evidence type="ECO:0000256" key="6">
    <source>
        <dbReference type="ARBA" id="ARBA00047846"/>
    </source>
</evidence>
<gene>
    <name evidence="8" type="ORF">AUP44_02280</name>
</gene>
<dbReference type="EMBL" id="LPZR01000013">
    <property type="protein sequence ID" value="KYO57595.1"/>
    <property type="molecule type" value="Genomic_DNA"/>
</dbReference>
<dbReference type="GO" id="GO:0005524">
    <property type="term" value="F:ATP binding"/>
    <property type="evidence" value="ECO:0007669"/>
    <property type="project" value="UniProtKB-KW"/>
</dbReference>
<keyword evidence="4" id="KW-0092">Biotin</keyword>
<organism evidence="8 9">
    <name type="scientific">Tistrella mobilis</name>
    <dbReference type="NCBI Taxonomy" id="171437"/>
    <lineage>
        <taxon>Bacteria</taxon>
        <taxon>Pseudomonadati</taxon>
        <taxon>Pseudomonadota</taxon>
        <taxon>Alphaproteobacteria</taxon>
        <taxon>Geminicoccales</taxon>
        <taxon>Geminicoccaceae</taxon>
        <taxon>Tistrella</taxon>
    </lineage>
</organism>
<dbReference type="Proteomes" id="UP000075787">
    <property type="component" value="Unassembled WGS sequence"/>
</dbReference>
<dbReference type="NCBIfam" id="TIGR00121">
    <property type="entry name" value="birA_ligase"/>
    <property type="match status" value="1"/>
</dbReference>
<evidence type="ECO:0000256" key="3">
    <source>
        <dbReference type="ARBA" id="ARBA00022840"/>
    </source>
</evidence>
<dbReference type="GO" id="GO:0004077">
    <property type="term" value="F:biotin--[biotin carboxyl-carrier protein] ligase activity"/>
    <property type="evidence" value="ECO:0007669"/>
    <property type="project" value="UniProtKB-EC"/>
</dbReference>
<dbReference type="InterPro" id="IPR004408">
    <property type="entry name" value="Biotin_CoA_COase_ligase"/>
</dbReference>
<feature type="domain" description="BPL/LPL catalytic" evidence="7">
    <location>
        <begin position="9"/>
        <end position="198"/>
    </location>
</feature>
<dbReference type="SUPFAM" id="SSF50037">
    <property type="entry name" value="C-terminal domain of transcriptional repressors"/>
    <property type="match status" value="1"/>
</dbReference>
<keyword evidence="3" id="KW-0067">ATP-binding</keyword>
<dbReference type="InterPro" id="IPR045864">
    <property type="entry name" value="aa-tRNA-synth_II/BPL/LPL"/>
</dbReference>
<dbReference type="GeneID" id="97241602"/>
<dbReference type="Pfam" id="PF03099">
    <property type="entry name" value="BPL_LplA_LipB"/>
    <property type="match status" value="1"/>
</dbReference>
<dbReference type="PROSITE" id="PS51733">
    <property type="entry name" value="BPL_LPL_CATALYTIC"/>
    <property type="match status" value="1"/>
</dbReference>
<reference evidence="8 9" key="1">
    <citation type="submission" date="2015-12" db="EMBL/GenBank/DDBJ databases">
        <title>Genome sequence of Tistrella mobilis MCCC 1A02139.</title>
        <authorList>
            <person name="Lu L."/>
            <person name="Lai Q."/>
            <person name="Shao Z."/>
            <person name="Qian P."/>
        </authorList>
    </citation>
    <scope>NUCLEOTIDE SEQUENCE [LARGE SCALE GENOMIC DNA]</scope>
    <source>
        <strain evidence="8 9">MCCC 1A02139</strain>
    </source>
</reference>
<dbReference type="RefSeq" id="WP_062761411.1">
    <property type="nucleotide sequence ID" value="NZ_CP121045.1"/>
</dbReference>
<comment type="caution">
    <text evidence="8">The sequence shown here is derived from an EMBL/GenBank/DDBJ whole genome shotgun (WGS) entry which is preliminary data.</text>
</comment>
<dbReference type="AlphaFoldDB" id="A0A162LYU2"/>
<dbReference type="Pfam" id="PF02237">
    <property type="entry name" value="BPL_C"/>
    <property type="match status" value="1"/>
</dbReference>
<dbReference type="Gene3D" id="3.30.930.10">
    <property type="entry name" value="Bira Bifunctional Protein, Domain 2"/>
    <property type="match status" value="1"/>
</dbReference>
<evidence type="ECO:0000256" key="5">
    <source>
        <dbReference type="ARBA" id="ARBA00024227"/>
    </source>
</evidence>
<accession>A0A162LYU2</accession>
<dbReference type="Gene3D" id="2.30.30.100">
    <property type="match status" value="1"/>
</dbReference>
<dbReference type="InterPro" id="IPR008988">
    <property type="entry name" value="Transcriptional_repressor_C"/>
</dbReference>
<keyword evidence="1" id="KW-0436">Ligase</keyword>
<sequence>MTAAVDGAPELPPAFTVVALEEVESTNLEARRLAEAGAPDGTLVIASRQTSGRGRQGRQWLSPVGNLYMSLLLRPQVPIGLAAQLSLVSGLAMADAVRAILPAEATVRPAVKWPNDLLLAGEGGVGKLSGTLLESGEDARGLYVIAGIGANVRVHPGPTDGVFPPIVLAEQPGAHHLMVRDLVEAFGPAFLNRRSAWMRGGLAAIREDWLAAAYGIGQTATVRYGATPVTGRFDGIDDDGSLLLAQPDGSVRRLAAGEVVFAKPPVTGGA</sequence>
<evidence type="ECO:0000313" key="9">
    <source>
        <dbReference type="Proteomes" id="UP000075787"/>
    </source>
</evidence>
<dbReference type="InterPro" id="IPR004143">
    <property type="entry name" value="BPL_LPL_catalytic"/>
</dbReference>
<comment type="catalytic activity">
    <reaction evidence="6">
        <text>biotin + L-lysyl-[protein] + ATP = N(6)-biotinyl-L-lysyl-[protein] + AMP + diphosphate + H(+)</text>
        <dbReference type="Rhea" id="RHEA:11756"/>
        <dbReference type="Rhea" id="RHEA-COMP:9752"/>
        <dbReference type="Rhea" id="RHEA-COMP:10505"/>
        <dbReference type="ChEBI" id="CHEBI:15378"/>
        <dbReference type="ChEBI" id="CHEBI:29969"/>
        <dbReference type="ChEBI" id="CHEBI:30616"/>
        <dbReference type="ChEBI" id="CHEBI:33019"/>
        <dbReference type="ChEBI" id="CHEBI:57586"/>
        <dbReference type="ChEBI" id="CHEBI:83144"/>
        <dbReference type="ChEBI" id="CHEBI:456215"/>
        <dbReference type="EC" id="6.3.4.15"/>
    </reaction>
</comment>
<evidence type="ECO:0000313" key="8">
    <source>
        <dbReference type="EMBL" id="KYO57595.1"/>
    </source>
</evidence>
<evidence type="ECO:0000256" key="1">
    <source>
        <dbReference type="ARBA" id="ARBA00022598"/>
    </source>
</evidence>
<keyword evidence="2" id="KW-0547">Nucleotide-binding</keyword>
<evidence type="ECO:0000256" key="4">
    <source>
        <dbReference type="ARBA" id="ARBA00023267"/>
    </source>
</evidence>
<dbReference type="PANTHER" id="PTHR12835">
    <property type="entry name" value="BIOTIN PROTEIN LIGASE"/>
    <property type="match status" value="1"/>
</dbReference>
<dbReference type="InterPro" id="IPR003142">
    <property type="entry name" value="BPL_C"/>
</dbReference>